<dbReference type="STRING" id="4829.A0A163JLW6"/>
<keyword evidence="7" id="KW-0539">Nucleus</keyword>
<evidence type="ECO:0000256" key="1">
    <source>
        <dbReference type="ARBA" id="ARBA00004123"/>
    </source>
</evidence>
<dbReference type="GO" id="GO:0005737">
    <property type="term" value="C:cytoplasm"/>
    <property type="evidence" value="ECO:0007669"/>
    <property type="project" value="UniProtKB-SubCell"/>
</dbReference>
<evidence type="ECO:0000256" key="2">
    <source>
        <dbReference type="ARBA" id="ARBA00004496"/>
    </source>
</evidence>
<feature type="domain" description="Essential protein Yae1 N-terminal" evidence="8">
    <location>
        <begin position="36"/>
        <end position="74"/>
    </location>
</feature>
<evidence type="ECO:0000256" key="3">
    <source>
        <dbReference type="ARBA" id="ARBA00007096"/>
    </source>
</evidence>
<dbReference type="Proteomes" id="UP000078561">
    <property type="component" value="Unassembled WGS sequence"/>
</dbReference>
<dbReference type="OrthoDB" id="20086at2759"/>
<organism evidence="9">
    <name type="scientific">Absidia glauca</name>
    <name type="common">Pin mould</name>
    <dbReference type="NCBI Taxonomy" id="4829"/>
    <lineage>
        <taxon>Eukaryota</taxon>
        <taxon>Fungi</taxon>
        <taxon>Fungi incertae sedis</taxon>
        <taxon>Mucoromycota</taxon>
        <taxon>Mucoromycotina</taxon>
        <taxon>Mucoromycetes</taxon>
        <taxon>Mucorales</taxon>
        <taxon>Cunninghamellaceae</taxon>
        <taxon>Absidia</taxon>
    </lineage>
</organism>
<comment type="similarity">
    <text evidence="3">Belongs to the YAE1 family.</text>
</comment>
<dbReference type="InParanoid" id="A0A163JLW6"/>
<dbReference type="PANTHER" id="PTHR18829">
    <property type="entry name" value="PROTEIN YAE1 HOMOLOG"/>
    <property type="match status" value="1"/>
</dbReference>
<dbReference type="Pfam" id="PF09811">
    <property type="entry name" value="Yae1_N"/>
    <property type="match status" value="1"/>
</dbReference>
<gene>
    <name evidence="9" type="primary">ABSGL_05955.1 scaffold 7611</name>
</gene>
<evidence type="ECO:0000313" key="9">
    <source>
        <dbReference type="EMBL" id="SAM00274.1"/>
    </source>
</evidence>
<protein>
    <recommendedName>
        <fullName evidence="5">Protein YAE1</fullName>
    </recommendedName>
    <alternativeName>
        <fullName evidence="4">Protein yae1</fullName>
    </alternativeName>
</protein>
<proteinExistence type="inferred from homology"/>
<name>A0A163JLW6_ABSGL</name>
<evidence type="ECO:0000313" key="10">
    <source>
        <dbReference type="Proteomes" id="UP000078561"/>
    </source>
</evidence>
<evidence type="ECO:0000259" key="8">
    <source>
        <dbReference type="Pfam" id="PF09811"/>
    </source>
</evidence>
<dbReference type="PANTHER" id="PTHR18829:SF0">
    <property type="entry name" value="PROTEIN YAE1 HOMOLOG"/>
    <property type="match status" value="1"/>
</dbReference>
<evidence type="ECO:0000256" key="4">
    <source>
        <dbReference type="ARBA" id="ARBA00017286"/>
    </source>
</evidence>
<evidence type="ECO:0000256" key="5">
    <source>
        <dbReference type="ARBA" id="ARBA00018400"/>
    </source>
</evidence>
<evidence type="ECO:0000256" key="7">
    <source>
        <dbReference type="ARBA" id="ARBA00023242"/>
    </source>
</evidence>
<accession>A0A163JLW6</accession>
<dbReference type="GO" id="GO:0005634">
    <property type="term" value="C:nucleus"/>
    <property type="evidence" value="ECO:0007669"/>
    <property type="project" value="UniProtKB-SubCell"/>
</dbReference>
<comment type="subcellular location">
    <subcellularLocation>
        <location evidence="2">Cytoplasm</location>
    </subcellularLocation>
    <subcellularLocation>
        <location evidence="1">Nucleus</location>
    </subcellularLocation>
</comment>
<keyword evidence="6" id="KW-0963">Cytoplasm</keyword>
<evidence type="ECO:0000256" key="6">
    <source>
        <dbReference type="ARBA" id="ARBA00022490"/>
    </source>
</evidence>
<sequence length="148" mass="17027">MASEDDIWGTSDDDNYDNVIAEKDWLRMQENHGNDGYKEGIIEGKEVRMQNGFDQGYVEGLAIGKELGALRGKLSTYLTFYQQVEPNEAIAKELQVLFDELEQIDVQHIFSTAYFDNSNPDDYVSPQEKIHQWQQRINGAIQQPTKSY</sequence>
<dbReference type="AlphaFoldDB" id="A0A163JLW6"/>
<dbReference type="InterPro" id="IPR019191">
    <property type="entry name" value="Essential_protein_Yae1_N"/>
</dbReference>
<reference evidence="9" key="1">
    <citation type="submission" date="2016-04" db="EMBL/GenBank/DDBJ databases">
        <authorList>
            <person name="Evans L.H."/>
            <person name="Alamgir A."/>
            <person name="Owens N."/>
            <person name="Weber N.D."/>
            <person name="Virtaneva K."/>
            <person name="Barbian K."/>
            <person name="Babar A."/>
            <person name="Rosenke K."/>
        </authorList>
    </citation>
    <scope>NUCLEOTIDE SEQUENCE [LARGE SCALE GENOMIC DNA]</scope>
    <source>
        <strain evidence="9">CBS 101.48</strain>
    </source>
</reference>
<dbReference type="OMA" id="TGYKEGI"/>
<dbReference type="InterPro" id="IPR038881">
    <property type="entry name" value="Yae1-like"/>
</dbReference>
<keyword evidence="10" id="KW-1185">Reference proteome</keyword>
<dbReference type="EMBL" id="LT553181">
    <property type="protein sequence ID" value="SAM00274.1"/>
    <property type="molecule type" value="Genomic_DNA"/>
</dbReference>